<dbReference type="InterPro" id="IPR000891">
    <property type="entry name" value="PYR_CT"/>
</dbReference>
<dbReference type="GO" id="GO:0043714">
    <property type="term" value="F:(R)-citramalate synthase activity"/>
    <property type="evidence" value="ECO:0007669"/>
    <property type="project" value="UniProtKB-UniRule"/>
</dbReference>
<evidence type="ECO:0000256" key="3">
    <source>
        <dbReference type="ARBA" id="ARBA00022605"/>
    </source>
</evidence>
<name>A0A523RN43_UNCAE</name>
<evidence type="ECO:0000256" key="6">
    <source>
        <dbReference type="ARBA" id="ARBA00023304"/>
    </source>
</evidence>
<keyword evidence="3" id="KW-0028">Amino-acid biosynthesis</keyword>
<dbReference type="Gene3D" id="1.10.238.260">
    <property type="match status" value="1"/>
</dbReference>
<comment type="catalytic activity">
    <reaction evidence="7">
        <text>pyruvate + acetyl-CoA + H2O = (3R)-citramalate + CoA + H(+)</text>
        <dbReference type="Rhea" id="RHEA:19045"/>
        <dbReference type="ChEBI" id="CHEBI:15361"/>
        <dbReference type="ChEBI" id="CHEBI:15377"/>
        <dbReference type="ChEBI" id="CHEBI:15378"/>
        <dbReference type="ChEBI" id="CHEBI:30934"/>
        <dbReference type="ChEBI" id="CHEBI:57287"/>
        <dbReference type="ChEBI" id="CHEBI:57288"/>
        <dbReference type="EC" id="2.3.3.21"/>
    </reaction>
</comment>
<dbReference type="Pfam" id="PF22617">
    <property type="entry name" value="HCS_D2"/>
    <property type="match status" value="1"/>
</dbReference>
<dbReference type="GO" id="GO:0003852">
    <property type="term" value="F:2-isopropylmalate synthase activity"/>
    <property type="evidence" value="ECO:0007669"/>
    <property type="project" value="InterPro"/>
</dbReference>
<dbReference type="EC" id="2.3.3.21" evidence="8"/>
<dbReference type="NCBIfam" id="TIGR00977">
    <property type="entry name" value="citramal_synth"/>
    <property type="match status" value="1"/>
</dbReference>
<reference evidence="11 12" key="1">
    <citation type="submission" date="2019-03" db="EMBL/GenBank/DDBJ databases">
        <title>Metabolic potential of uncultured bacteria and archaea associated with petroleum seepage in deep-sea sediments.</title>
        <authorList>
            <person name="Dong X."/>
            <person name="Hubert C."/>
        </authorList>
    </citation>
    <scope>NUCLEOTIDE SEQUENCE [LARGE SCALE GENOMIC DNA]</scope>
    <source>
        <strain evidence="11">E44_bin7</strain>
    </source>
</reference>
<gene>
    <name evidence="11" type="ORF">E3J84_07735</name>
</gene>
<evidence type="ECO:0000313" key="11">
    <source>
        <dbReference type="EMBL" id="TET07146.1"/>
    </source>
</evidence>
<comment type="pathway">
    <text evidence="1">Amino-acid biosynthesis; L-isoleucine biosynthesis; 2-oxobutanoate from pyruvate: step 1/3.</text>
</comment>
<dbReference type="GO" id="GO:0009097">
    <property type="term" value="P:isoleucine biosynthetic process"/>
    <property type="evidence" value="ECO:0007669"/>
    <property type="project" value="UniProtKB-UniRule"/>
</dbReference>
<evidence type="ECO:0000256" key="4">
    <source>
        <dbReference type="ARBA" id="ARBA00022624"/>
    </source>
</evidence>
<keyword evidence="4" id="KW-0412">Isoleucine biosynthesis</keyword>
<sequence>MRVRIYDTTLRDGAQAEGVSFSVLDKIEIVQELDKLGLDYIEGGEPGSNPKDMEFFEKIRKTPLRKAKLTAFGITRRKDKRVEEDPGIRALIKAETDVVAIVAKSWVFHVEKALRTSKEENLRMIEDSVNFFKKKGKEVIFDAEHFFDGYKDNPQYALKALRVAHEAGADCLVLCDTNGGSMPYEVEKIIKEVQSHLSACYAQAGMNFPLGMHAHNDAGMGVANSIIAARVGVDHIQGTINGYGERCGNADICLIIPNLKFKLGIDCIPQEKLKSLTHISHLVNELANLSPDDHQPYVGKSAFAHKGGLHVSAISRDKKTYEHIDPVLVGNKRRVLISELAGRSNILYKLKEKELELKKKGVPSIIKFGASVKVKTSVSAALSKKIVGRIKELENKGYEFEGAGGSFELLVKKASGDYKKLFDLEGFRVTVEKRDDGKLISEATVKLRVKGKLIHTVAEGNGPVNALDKALRKALERDYPELSEMHLADYKVRILDTKAGTRAKTRVLIESSDKEDRWGTVGVSPNIIEASCEALLDSIEYKLLK</sequence>
<dbReference type="Pfam" id="PF08502">
    <property type="entry name" value="LeuA_dimer"/>
    <property type="match status" value="1"/>
</dbReference>
<evidence type="ECO:0000256" key="7">
    <source>
        <dbReference type="ARBA" id="ARBA00048263"/>
    </source>
</evidence>
<dbReference type="GO" id="GO:0009098">
    <property type="term" value="P:L-leucine biosynthetic process"/>
    <property type="evidence" value="ECO:0007669"/>
    <property type="project" value="InterPro"/>
</dbReference>
<evidence type="ECO:0000256" key="8">
    <source>
        <dbReference type="NCBIfam" id="TIGR00977"/>
    </source>
</evidence>
<dbReference type="SUPFAM" id="SSF110921">
    <property type="entry name" value="2-isopropylmalate synthase LeuA, allosteric (dimerisation) domain"/>
    <property type="match status" value="1"/>
</dbReference>
<protein>
    <recommendedName>
        <fullName evidence="8">Citramalate synthase</fullName>
        <ecNumber evidence="8">2.3.3.21</ecNumber>
    </recommendedName>
</protein>
<dbReference type="CDD" id="cd07941">
    <property type="entry name" value="DRE_TIM_LeuA3"/>
    <property type="match status" value="1"/>
</dbReference>
<evidence type="ECO:0000259" key="10">
    <source>
        <dbReference type="PROSITE" id="PS50991"/>
    </source>
</evidence>
<proteinExistence type="inferred from homology"/>
<dbReference type="PROSITE" id="PS00816">
    <property type="entry name" value="AIPM_HOMOCIT_SYNTH_2"/>
    <property type="match status" value="1"/>
</dbReference>
<evidence type="ECO:0000256" key="1">
    <source>
        <dbReference type="ARBA" id="ARBA00004743"/>
    </source>
</evidence>
<dbReference type="UniPathway" id="UPA00047">
    <property type="reaction ID" value="UER00066"/>
</dbReference>
<dbReference type="InterPro" id="IPR005675">
    <property type="entry name" value="Citramal_synthase"/>
</dbReference>
<dbReference type="InterPro" id="IPR013709">
    <property type="entry name" value="2-isopropylmalate_synth_dimer"/>
</dbReference>
<evidence type="ECO:0000256" key="2">
    <source>
        <dbReference type="ARBA" id="ARBA00006154"/>
    </source>
</evidence>
<evidence type="ECO:0000313" key="12">
    <source>
        <dbReference type="Proteomes" id="UP000316360"/>
    </source>
</evidence>
<comment type="caution">
    <text evidence="11">The sequence shown here is derived from an EMBL/GenBank/DDBJ whole genome shotgun (WGS) entry which is preliminary data.</text>
</comment>
<dbReference type="AlphaFoldDB" id="A0A523RN43"/>
<dbReference type="InterPro" id="IPR013785">
    <property type="entry name" value="Aldolase_TIM"/>
</dbReference>
<comment type="similarity">
    <text evidence="2 9">Belongs to the alpha-IPM synthase/homocitrate synthase family.</text>
</comment>
<feature type="domain" description="Pyruvate carboxyltransferase" evidence="10">
    <location>
        <begin position="3"/>
        <end position="274"/>
    </location>
</feature>
<dbReference type="InterPro" id="IPR036230">
    <property type="entry name" value="LeuA_allosteric_dom_sf"/>
</dbReference>
<accession>A0A523RN43</accession>
<dbReference type="InterPro" id="IPR002034">
    <property type="entry name" value="AIPM/Hcit_synth_CS"/>
</dbReference>
<dbReference type="InterPro" id="IPR054691">
    <property type="entry name" value="LeuA/HCS_post-cat"/>
</dbReference>
<keyword evidence="5 9" id="KW-0808">Transferase</keyword>
<keyword evidence="6" id="KW-0100">Branched-chain amino acid biosynthesis</keyword>
<dbReference type="PANTHER" id="PTHR43538">
    <property type="entry name" value="ALPHA-IPM SYNTHASE/HOMOCITRATE SYNTHASE"/>
    <property type="match status" value="1"/>
</dbReference>
<dbReference type="SUPFAM" id="SSF51569">
    <property type="entry name" value="Aldolase"/>
    <property type="match status" value="1"/>
</dbReference>
<dbReference type="Proteomes" id="UP000316360">
    <property type="component" value="Unassembled WGS sequence"/>
</dbReference>
<dbReference type="Gene3D" id="3.20.20.70">
    <property type="entry name" value="Aldolase class I"/>
    <property type="match status" value="1"/>
</dbReference>
<dbReference type="Pfam" id="PF00682">
    <property type="entry name" value="HMGL-like"/>
    <property type="match status" value="1"/>
</dbReference>
<dbReference type="SMART" id="SM00917">
    <property type="entry name" value="LeuA_dimer"/>
    <property type="match status" value="1"/>
</dbReference>
<evidence type="ECO:0000256" key="5">
    <source>
        <dbReference type="ARBA" id="ARBA00022679"/>
    </source>
</evidence>
<organism evidence="11 12">
    <name type="scientific">Aerophobetes bacterium</name>
    <dbReference type="NCBI Taxonomy" id="2030807"/>
    <lineage>
        <taxon>Bacteria</taxon>
        <taxon>Candidatus Aerophobota</taxon>
    </lineage>
</organism>
<dbReference type="Gene3D" id="3.30.160.270">
    <property type="match status" value="1"/>
</dbReference>
<dbReference type="PANTHER" id="PTHR43538:SF1">
    <property type="entry name" value="(R)-CITRAMALATE SYNTHASE"/>
    <property type="match status" value="1"/>
</dbReference>
<dbReference type="EMBL" id="SOKJ01000440">
    <property type="protein sequence ID" value="TET07146.1"/>
    <property type="molecule type" value="Genomic_DNA"/>
</dbReference>
<evidence type="ECO:0000256" key="9">
    <source>
        <dbReference type="RuleBase" id="RU003523"/>
    </source>
</evidence>
<dbReference type="PROSITE" id="PS50991">
    <property type="entry name" value="PYR_CT"/>
    <property type="match status" value="1"/>
</dbReference>
<dbReference type="PROSITE" id="PS00815">
    <property type="entry name" value="AIPM_HOMOCIT_SYNTH_1"/>
    <property type="match status" value="1"/>
</dbReference>